<feature type="compositionally biased region" description="Low complexity" evidence="1">
    <location>
        <begin position="90"/>
        <end position="103"/>
    </location>
</feature>
<proteinExistence type="predicted"/>
<organism evidence="2 3">
    <name type="scientific">Pipistrellus nathusii</name>
    <name type="common">Nathusius' pipistrelle</name>
    <dbReference type="NCBI Taxonomy" id="59473"/>
    <lineage>
        <taxon>Eukaryota</taxon>
        <taxon>Metazoa</taxon>
        <taxon>Chordata</taxon>
        <taxon>Craniata</taxon>
        <taxon>Vertebrata</taxon>
        <taxon>Euteleostomi</taxon>
        <taxon>Mammalia</taxon>
        <taxon>Eutheria</taxon>
        <taxon>Laurasiatheria</taxon>
        <taxon>Chiroptera</taxon>
        <taxon>Yangochiroptera</taxon>
        <taxon>Vespertilionidae</taxon>
        <taxon>Pipistrellus</taxon>
    </lineage>
</organism>
<keyword evidence="3" id="KW-1185">Reference proteome</keyword>
<feature type="compositionally biased region" description="Basic and acidic residues" evidence="1">
    <location>
        <begin position="104"/>
        <end position="115"/>
    </location>
</feature>
<evidence type="ECO:0000256" key="1">
    <source>
        <dbReference type="SAM" id="MobiDB-lite"/>
    </source>
</evidence>
<feature type="compositionally biased region" description="Low complexity" evidence="1">
    <location>
        <begin position="49"/>
        <end position="65"/>
    </location>
</feature>
<sequence length="115" mass="11893">MAVGPDPFSSSRGHISHKPLRAPSLAATGRPGCAHCARATRRHSRSQDFAAPAGGSFPASAAASPRVSNVRFELPPPPPRGQSRGGGSRGARAAARPWDCAADPGDRREPKRPGP</sequence>
<name>A0ABN9ZD76_PIPNA</name>
<protein>
    <submittedName>
        <fullName evidence="2">Uncharacterized protein</fullName>
    </submittedName>
</protein>
<dbReference type="Proteomes" id="UP001314169">
    <property type="component" value="Chromosome 14"/>
</dbReference>
<reference evidence="2" key="1">
    <citation type="submission" date="2023-12" db="EMBL/GenBank/DDBJ databases">
        <authorList>
            <person name="Brown T."/>
        </authorList>
    </citation>
    <scope>NUCLEOTIDE SEQUENCE</scope>
</reference>
<dbReference type="EMBL" id="OY882871">
    <property type="protein sequence ID" value="CAK6436277.1"/>
    <property type="molecule type" value="Genomic_DNA"/>
</dbReference>
<evidence type="ECO:0000313" key="3">
    <source>
        <dbReference type="Proteomes" id="UP001314169"/>
    </source>
</evidence>
<feature type="region of interest" description="Disordered" evidence="1">
    <location>
        <begin position="1"/>
        <end position="115"/>
    </location>
</feature>
<evidence type="ECO:0000313" key="2">
    <source>
        <dbReference type="EMBL" id="CAK6436277.1"/>
    </source>
</evidence>
<gene>
    <name evidence="2" type="ORF">MPIPNATIZW_LOCUS4583</name>
</gene>
<accession>A0ABN9ZD76</accession>